<dbReference type="PRINTS" id="PR00164">
    <property type="entry name" value="ABC2TRNSPORT"/>
</dbReference>
<proteinExistence type="predicted"/>
<feature type="transmembrane region" description="Helical" evidence="5">
    <location>
        <begin position="60"/>
        <end position="78"/>
    </location>
</feature>
<evidence type="ECO:0000256" key="4">
    <source>
        <dbReference type="ARBA" id="ARBA00023136"/>
    </source>
</evidence>
<evidence type="ECO:0000256" key="2">
    <source>
        <dbReference type="ARBA" id="ARBA00022692"/>
    </source>
</evidence>
<evidence type="ECO:0000256" key="1">
    <source>
        <dbReference type="ARBA" id="ARBA00004141"/>
    </source>
</evidence>
<evidence type="ECO:0000256" key="5">
    <source>
        <dbReference type="SAM" id="Phobius"/>
    </source>
</evidence>
<accession>A0A7J3M487</accession>
<feature type="transmembrane region" description="Helical" evidence="5">
    <location>
        <begin position="21"/>
        <end position="40"/>
    </location>
</feature>
<dbReference type="PANTHER" id="PTHR43229">
    <property type="entry name" value="NODULATION PROTEIN J"/>
    <property type="match status" value="1"/>
</dbReference>
<feature type="transmembrane region" description="Helical" evidence="5">
    <location>
        <begin position="132"/>
        <end position="154"/>
    </location>
</feature>
<dbReference type="InterPro" id="IPR013525">
    <property type="entry name" value="ABC2_TM"/>
</dbReference>
<feature type="transmembrane region" description="Helical" evidence="5">
    <location>
        <begin position="166"/>
        <end position="186"/>
    </location>
</feature>
<reference evidence="7" key="1">
    <citation type="journal article" date="2020" name="mSystems">
        <title>Genome- and Community-Level Interaction Insights into Carbon Utilization and Element Cycling Functions of Hydrothermarchaeota in Hydrothermal Sediment.</title>
        <authorList>
            <person name="Zhou Z."/>
            <person name="Liu Y."/>
            <person name="Xu W."/>
            <person name="Pan J."/>
            <person name="Luo Z.H."/>
            <person name="Li M."/>
        </authorList>
    </citation>
    <scope>NUCLEOTIDE SEQUENCE [LARGE SCALE GENOMIC DNA]</scope>
    <source>
        <strain evidence="7">SpSt-587</strain>
    </source>
</reference>
<organism evidence="7">
    <name type="scientific">Archaeoglobus fulgidus</name>
    <dbReference type="NCBI Taxonomy" id="2234"/>
    <lineage>
        <taxon>Archaea</taxon>
        <taxon>Methanobacteriati</taxon>
        <taxon>Methanobacteriota</taxon>
        <taxon>Archaeoglobi</taxon>
        <taxon>Archaeoglobales</taxon>
        <taxon>Archaeoglobaceae</taxon>
        <taxon>Archaeoglobus</taxon>
    </lineage>
</organism>
<name>A0A7J3M487_ARCFL</name>
<keyword evidence="2 5" id="KW-0812">Transmembrane</keyword>
<sequence length="248" mass="27531">MNSVLVLWLRDLKRYTRARSRFFGSIAMPFFFLAFFSLGFRRASFPSLEIEYLDFLAPGIVSMVLIFSGTLSGVSIVWDRQFGFLREIMVAPVSRTAIVLGRTLGGATIATLQALILLALSHFFGFRISLDSLLIALLAIFLLSLICTVTGIAISSVIGDIHGFQLVINFFVFPIFFLSGAIFPIAELPEIIATLAKLSPFTYGVDAVRWAMTSFAAFNPVLDFTIVLSYFIAVLFLSAFLFSRTEVR</sequence>
<evidence type="ECO:0000259" key="6">
    <source>
        <dbReference type="PROSITE" id="PS51012"/>
    </source>
</evidence>
<dbReference type="InterPro" id="IPR047817">
    <property type="entry name" value="ABC2_TM_bact-type"/>
</dbReference>
<keyword evidence="4 5" id="KW-0472">Membrane</keyword>
<gene>
    <name evidence="7" type="ORF">ENT52_05735</name>
</gene>
<evidence type="ECO:0000313" key="7">
    <source>
        <dbReference type="EMBL" id="HGT83210.1"/>
    </source>
</evidence>
<feature type="transmembrane region" description="Helical" evidence="5">
    <location>
        <begin position="99"/>
        <end position="120"/>
    </location>
</feature>
<dbReference type="Pfam" id="PF01061">
    <property type="entry name" value="ABC2_membrane"/>
    <property type="match status" value="1"/>
</dbReference>
<dbReference type="PANTHER" id="PTHR43229:SF2">
    <property type="entry name" value="NODULATION PROTEIN J"/>
    <property type="match status" value="1"/>
</dbReference>
<protein>
    <submittedName>
        <fullName evidence="7">Multidrug ABC transporter permease</fullName>
    </submittedName>
</protein>
<dbReference type="AlphaFoldDB" id="A0A7J3M487"/>
<dbReference type="InterPro" id="IPR051784">
    <property type="entry name" value="Nod_factor_ABC_transporter"/>
</dbReference>
<dbReference type="PIRSF" id="PIRSF006648">
    <property type="entry name" value="DrrB"/>
    <property type="match status" value="1"/>
</dbReference>
<dbReference type="GO" id="GO:0043190">
    <property type="term" value="C:ATP-binding cassette (ABC) transporter complex"/>
    <property type="evidence" value="ECO:0007669"/>
    <property type="project" value="InterPro"/>
</dbReference>
<keyword evidence="3 5" id="KW-1133">Transmembrane helix</keyword>
<dbReference type="GO" id="GO:0140359">
    <property type="term" value="F:ABC-type transporter activity"/>
    <property type="evidence" value="ECO:0007669"/>
    <property type="project" value="InterPro"/>
</dbReference>
<comment type="subcellular location">
    <subcellularLocation>
        <location evidence="1">Membrane</location>
        <topology evidence="1">Multi-pass membrane protein</topology>
    </subcellularLocation>
</comment>
<comment type="caution">
    <text evidence="7">The sequence shown here is derived from an EMBL/GenBank/DDBJ whole genome shotgun (WGS) entry which is preliminary data.</text>
</comment>
<feature type="transmembrane region" description="Helical" evidence="5">
    <location>
        <begin position="221"/>
        <end position="242"/>
    </location>
</feature>
<feature type="domain" description="ABC transmembrane type-2" evidence="6">
    <location>
        <begin position="20"/>
        <end position="245"/>
    </location>
</feature>
<dbReference type="EMBL" id="DSYZ01000109">
    <property type="protein sequence ID" value="HGT83210.1"/>
    <property type="molecule type" value="Genomic_DNA"/>
</dbReference>
<dbReference type="PROSITE" id="PS51012">
    <property type="entry name" value="ABC_TM2"/>
    <property type="match status" value="1"/>
</dbReference>
<evidence type="ECO:0000256" key="3">
    <source>
        <dbReference type="ARBA" id="ARBA00022989"/>
    </source>
</evidence>
<dbReference type="InterPro" id="IPR000412">
    <property type="entry name" value="ABC_2_transport"/>
</dbReference>